<evidence type="ECO:0000313" key="2">
    <source>
        <dbReference type="EMBL" id="QSS51113.1"/>
    </source>
</evidence>
<dbReference type="AlphaFoldDB" id="A0A8A1LEN0"/>
<proteinExistence type="predicted"/>
<keyword evidence="1" id="KW-1133">Transmembrane helix</keyword>
<evidence type="ECO:0000313" key="3">
    <source>
        <dbReference type="Proteomes" id="UP000663419"/>
    </source>
</evidence>
<keyword evidence="1" id="KW-0812">Transmembrane</keyword>
<sequence length="67" mass="8069">MFFQRWVKQKLLSCRMASQLPYKLVLKPSFDNIIIGIDYLVMECLQLFVVLFDRIRYRNHGDRGGMR</sequence>
<protein>
    <submittedName>
        <fullName evidence="2">Uncharacterized protein</fullName>
    </submittedName>
</protein>
<gene>
    <name evidence="2" type="ORF">I7I53_06352</name>
</gene>
<name>A0A8A1LEN0_AJEC8</name>
<dbReference type="VEuPathDB" id="FungiDB:I7I53_06352"/>
<evidence type="ECO:0000256" key="1">
    <source>
        <dbReference type="SAM" id="Phobius"/>
    </source>
</evidence>
<dbReference type="EMBL" id="CP069103">
    <property type="protein sequence ID" value="QSS51113.1"/>
    <property type="molecule type" value="Genomic_DNA"/>
</dbReference>
<dbReference type="Proteomes" id="UP000663419">
    <property type="component" value="Chromosome 2"/>
</dbReference>
<feature type="transmembrane region" description="Helical" evidence="1">
    <location>
        <begin position="33"/>
        <end position="52"/>
    </location>
</feature>
<organism evidence="2 3">
    <name type="scientific">Ajellomyces capsulatus (strain H88)</name>
    <name type="common">Darling's disease fungus</name>
    <name type="synonym">Histoplasma capsulatum</name>
    <dbReference type="NCBI Taxonomy" id="544711"/>
    <lineage>
        <taxon>Eukaryota</taxon>
        <taxon>Fungi</taxon>
        <taxon>Dikarya</taxon>
        <taxon>Ascomycota</taxon>
        <taxon>Pezizomycotina</taxon>
        <taxon>Eurotiomycetes</taxon>
        <taxon>Eurotiomycetidae</taxon>
        <taxon>Onygenales</taxon>
        <taxon>Ajellomycetaceae</taxon>
        <taxon>Histoplasma</taxon>
    </lineage>
</organism>
<reference evidence="2" key="1">
    <citation type="submission" date="2021-01" db="EMBL/GenBank/DDBJ databases">
        <title>Chromosome-level genome assembly of a human fungal pathogen reveals clustering of transcriptionally co-regulated genes.</title>
        <authorList>
            <person name="Voorhies M."/>
            <person name="Cohen S."/>
            <person name="Shea T.P."/>
            <person name="Petrus S."/>
            <person name="Munoz J.F."/>
            <person name="Poplawski S."/>
            <person name="Goldman W.E."/>
            <person name="Michael T."/>
            <person name="Cuomo C.A."/>
            <person name="Sil A."/>
            <person name="Beyhan S."/>
        </authorList>
    </citation>
    <scope>NUCLEOTIDE SEQUENCE</scope>
    <source>
        <strain evidence="2">H88</strain>
    </source>
</reference>
<keyword evidence="1" id="KW-0472">Membrane</keyword>
<accession>A0A8A1LEN0</accession>